<sequence>MNEQPGDRPRYTGVLGQAEAIRTGRISALELTEQTLAHIDRVQPRLNAFVTVLAEEALAEARIRDEDQAAGRALGPLHGVPIAIKDEVDVAGVRTTYGGAAVTTPAAADSEIVRRLRAAGAIIVGKTAMPEFGTWPFTESAAHGYTRNPWDLTRSTGGSSGGSAAAVAAGVVAAATGGDGGGSIRIPAACCGLFGLKPQRGRVSTAPNGDLWRALGTLGVLTRSVADSALLYDVISGSVAGDRWHAPAPTIPFSEAAPATPLRIAVSVRSAVPLTRLDPECAGAVRSMADALTELGHHVEEFELDYPDATSAFFPQFLGGIREEADRVDRPDLLERRTRTLAATARVLAPEPVLRWAERHGERVASRVHRVFERYDLVLTPTLPHLPPPVGRLDGAGALHAILRSMPMTAYTAMWNVCGNPAAAIPAGWSDSGLPLSVQLVGRPDGELEILRVAAQLEKARPWAQRWPEEAEVVARIR</sequence>
<dbReference type="InterPro" id="IPR023631">
    <property type="entry name" value="Amidase_dom"/>
</dbReference>
<protein>
    <recommendedName>
        <fullName evidence="3">amidase</fullName>
        <ecNumber evidence="3">3.5.1.4</ecNumber>
    </recommendedName>
</protein>
<accession>A0A285LAK2</accession>
<dbReference type="GO" id="GO:0004040">
    <property type="term" value="F:amidase activity"/>
    <property type="evidence" value="ECO:0007669"/>
    <property type="project" value="UniProtKB-EC"/>
</dbReference>
<evidence type="ECO:0000313" key="6">
    <source>
        <dbReference type="Proteomes" id="UP000219565"/>
    </source>
</evidence>
<dbReference type="InterPro" id="IPR036928">
    <property type="entry name" value="AS_sf"/>
</dbReference>
<evidence type="ECO:0000259" key="4">
    <source>
        <dbReference type="Pfam" id="PF01425"/>
    </source>
</evidence>
<dbReference type="PANTHER" id="PTHR11895:SF7">
    <property type="entry name" value="GLUTAMYL-TRNA(GLN) AMIDOTRANSFERASE SUBUNIT A, MITOCHONDRIAL"/>
    <property type="match status" value="1"/>
</dbReference>
<feature type="domain" description="Amidase" evidence="4">
    <location>
        <begin position="30"/>
        <end position="450"/>
    </location>
</feature>
<dbReference type="Pfam" id="PF01425">
    <property type="entry name" value="Amidase"/>
    <property type="match status" value="1"/>
</dbReference>
<evidence type="ECO:0000256" key="2">
    <source>
        <dbReference type="ARBA" id="ARBA00009199"/>
    </source>
</evidence>
<comment type="catalytic activity">
    <reaction evidence="1">
        <text>a monocarboxylic acid amide + H2O = a monocarboxylate + NH4(+)</text>
        <dbReference type="Rhea" id="RHEA:12020"/>
        <dbReference type="ChEBI" id="CHEBI:15377"/>
        <dbReference type="ChEBI" id="CHEBI:28938"/>
        <dbReference type="ChEBI" id="CHEBI:35757"/>
        <dbReference type="ChEBI" id="CHEBI:83628"/>
        <dbReference type="EC" id="3.5.1.4"/>
    </reaction>
</comment>
<comment type="similarity">
    <text evidence="2">Belongs to the amidase family.</text>
</comment>
<reference evidence="5 6" key="1">
    <citation type="submission" date="2017-09" db="EMBL/GenBank/DDBJ databases">
        <authorList>
            <person name="Ehlers B."/>
            <person name="Leendertz F.H."/>
        </authorList>
    </citation>
    <scope>NUCLEOTIDE SEQUENCE [LARGE SCALE GENOMIC DNA]</scope>
    <source>
        <strain evidence="5 6">DSM 45537</strain>
    </source>
</reference>
<dbReference type="RefSeq" id="WP_097244704.1">
    <property type="nucleotide sequence ID" value="NZ_JAMTCV010000001.1"/>
</dbReference>
<dbReference type="EMBL" id="OBEG01000002">
    <property type="protein sequence ID" value="SNY80411.1"/>
    <property type="molecule type" value="Genomic_DNA"/>
</dbReference>
<evidence type="ECO:0000256" key="3">
    <source>
        <dbReference type="ARBA" id="ARBA00012922"/>
    </source>
</evidence>
<dbReference type="OrthoDB" id="5175573at2"/>
<dbReference type="Proteomes" id="UP000219565">
    <property type="component" value="Unassembled WGS sequence"/>
</dbReference>
<dbReference type="PANTHER" id="PTHR11895">
    <property type="entry name" value="TRANSAMIDASE"/>
    <property type="match status" value="1"/>
</dbReference>
<dbReference type="Gene3D" id="3.90.1300.10">
    <property type="entry name" value="Amidase signature (AS) domain"/>
    <property type="match status" value="1"/>
</dbReference>
<dbReference type="SUPFAM" id="SSF75304">
    <property type="entry name" value="Amidase signature (AS) enzymes"/>
    <property type="match status" value="1"/>
</dbReference>
<dbReference type="AlphaFoldDB" id="A0A285LAK2"/>
<evidence type="ECO:0000256" key="1">
    <source>
        <dbReference type="ARBA" id="ARBA00001311"/>
    </source>
</evidence>
<evidence type="ECO:0000313" key="5">
    <source>
        <dbReference type="EMBL" id="SNY80411.1"/>
    </source>
</evidence>
<proteinExistence type="inferred from homology"/>
<dbReference type="STRING" id="1379680.GCA_001612615_06427"/>
<dbReference type="PROSITE" id="PS00571">
    <property type="entry name" value="AMIDASES"/>
    <property type="match status" value="1"/>
</dbReference>
<keyword evidence="6" id="KW-1185">Reference proteome</keyword>
<dbReference type="EC" id="3.5.1.4" evidence="3"/>
<gene>
    <name evidence="5" type="ORF">SAMN04244553_1974</name>
</gene>
<name>A0A285LAK2_9NOCA</name>
<organism evidence="5 6">
    <name type="scientific">Nocardia amikacinitolerans</name>
    <dbReference type="NCBI Taxonomy" id="756689"/>
    <lineage>
        <taxon>Bacteria</taxon>
        <taxon>Bacillati</taxon>
        <taxon>Actinomycetota</taxon>
        <taxon>Actinomycetes</taxon>
        <taxon>Mycobacteriales</taxon>
        <taxon>Nocardiaceae</taxon>
        <taxon>Nocardia</taxon>
    </lineage>
</organism>
<dbReference type="NCBIfam" id="NF009119">
    <property type="entry name" value="PRK12470.1"/>
    <property type="match status" value="1"/>
</dbReference>
<dbReference type="InterPro" id="IPR020556">
    <property type="entry name" value="Amidase_CS"/>
</dbReference>
<dbReference type="InterPro" id="IPR000120">
    <property type="entry name" value="Amidase"/>
</dbReference>